<dbReference type="InterPro" id="IPR036691">
    <property type="entry name" value="Endo/exonu/phosph_ase_sf"/>
</dbReference>
<dbReference type="Proteomes" id="UP001347796">
    <property type="component" value="Unassembled WGS sequence"/>
</dbReference>
<dbReference type="Gene3D" id="3.60.10.10">
    <property type="entry name" value="Endonuclease/exonuclease/phosphatase"/>
    <property type="match status" value="1"/>
</dbReference>
<protein>
    <recommendedName>
        <fullName evidence="3">Endonuclease/exonuclease/phosphatase domain-containing protein</fullName>
    </recommendedName>
</protein>
<name>A0AAN8Q3R8_PATCE</name>
<dbReference type="AlphaFoldDB" id="A0AAN8Q3R8"/>
<evidence type="ECO:0008006" key="3">
    <source>
        <dbReference type="Google" id="ProtNLM"/>
    </source>
</evidence>
<keyword evidence="2" id="KW-1185">Reference proteome</keyword>
<reference evidence="1 2" key="1">
    <citation type="submission" date="2024-01" db="EMBL/GenBank/DDBJ databases">
        <title>The genome of the rayed Mediterranean limpet Patella caerulea (Linnaeus, 1758).</title>
        <authorList>
            <person name="Anh-Thu Weber A."/>
            <person name="Halstead-Nussloch G."/>
        </authorList>
    </citation>
    <scope>NUCLEOTIDE SEQUENCE [LARGE SCALE GENOMIC DNA]</scope>
    <source>
        <strain evidence="1">AATW-2023a</strain>
        <tissue evidence="1">Whole specimen</tissue>
    </source>
</reference>
<comment type="caution">
    <text evidence="1">The sequence shown here is derived from an EMBL/GenBank/DDBJ whole genome shotgun (WGS) entry which is preliminary data.</text>
</comment>
<sequence length="221" mass="25340">MIQDASGIELFENNVLEVYEDYPECLLVITGDLNSRTGDGSQQDFLIDDSTKYFDTLNAADYSVDTFSLPRKSKDCEVNTFGLRLLTICALLNVHIVNGRYSNDSPGEFTWITYNGASVVDYLIVSSDFYKLIQNFCVTNRTESDHLPLEFEIACNIIVALDTSYDTMQYDKLVWNSDKADVYKDNVKSNLHYDEIDKLVQMFCSFIWQTAHDMVYKPIKI</sequence>
<gene>
    <name evidence="1" type="ORF">SNE40_009834</name>
</gene>
<evidence type="ECO:0000313" key="1">
    <source>
        <dbReference type="EMBL" id="KAK6182070.1"/>
    </source>
</evidence>
<dbReference type="SUPFAM" id="SSF56219">
    <property type="entry name" value="DNase I-like"/>
    <property type="match status" value="1"/>
</dbReference>
<dbReference type="EMBL" id="JAZGQO010000007">
    <property type="protein sequence ID" value="KAK6182070.1"/>
    <property type="molecule type" value="Genomic_DNA"/>
</dbReference>
<organism evidence="1 2">
    <name type="scientific">Patella caerulea</name>
    <name type="common">Rayed Mediterranean limpet</name>
    <dbReference type="NCBI Taxonomy" id="87958"/>
    <lineage>
        <taxon>Eukaryota</taxon>
        <taxon>Metazoa</taxon>
        <taxon>Spiralia</taxon>
        <taxon>Lophotrochozoa</taxon>
        <taxon>Mollusca</taxon>
        <taxon>Gastropoda</taxon>
        <taxon>Patellogastropoda</taxon>
        <taxon>Patelloidea</taxon>
        <taxon>Patellidae</taxon>
        <taxon>Patella</taxon>
    </lineage>
</organism>
<evidence type="ECO:0000313" key="2">
    <source>
        <dbReference type="Proteomes" id="UP001347796"/>
    </source>
</evidence>
<accession>A0AAN8Q3R8</accession>
<proteinExistence type="predicted"/>